<dbReference type="PANTHER" id="PTHR23426:SF67">
    <property type="entry name" value="2FE-2S FERREDOXIN-TYPE DOMAIN-CONTAINING PROTEIN"/>
    <property type="match status" value="1"/>
</dbReference>
<evidence type="ECO:0000256" key="1">
    <source>
        <dbReference type="ARBA" id="ARBA00022714"/>
    </source>
</evidence>
<evidence type="ECO:0000313" key="6">
    <source>
        <dbReference type="EMBL" id="QIG80752.1"/>
    </source>
</evidence>
<dbReference type="CDD" id="cd00207">
    <property type="entry name" value="fer2"/>
    <property type="match status" value="1"/>
</dbReference>
<dbReference type="RefSeq" id="WP_165327760.1">
    <property type="nucleotide sequence ID" value="NZ_CP049109.1"/>
</dbReference>
<name>A0A6G6Y734_9SPHN</name>
<dbReference type="GO" id="GO:0046872">
    <property type="term" value="F:metal ion binding"/>
    <property type="evidence" value="ECO:0007669"/>
    <property type="project" value="UniProtKB-KW"/>
</dbReference>
<keyword evidence="1" id="KW-0001">2Fe-2S</keyword>
<dbReference type="GO" id="GO:0051537">
    <property type="term" value="F:2 iron, 2 sulfur cluster binding"/>
    <property type="evidence" value="ECO:0007669"/>
    <property type="project" value="UniProtKB-KW"/>
</dbReference>
<dbReference type="AlphaFoldDB" id="A0A6G6Y734"/>
<evidence type="ECO:0000313" key="7">
    <source>
        <dbReference type="Proteomes" id="UP000501568"/>
    </source>
</evidence>
<dbReference type="PRINTS" id="PR00355">
    <property type="entry name" value="ADRENODOXIN"/>
</dbReference>
<keyword evidence="7" id="KW-1185">Reference proteome</keyword>
<dbReference type="PANTHER" id="PTHR23426">
    <property type="entry name" value="FERREDOXIN/ADRENODOXIN"/>
    <property type="match status" value="1"/>
</dbReference>
<organism evidence="6 7">
    <name type="scientific">Stakelama tenebrarum</name>
    <dbReference type="NCBI Taxonomy" id="2711215"/>
    <lineage>
        <taxon>Bacteria</taxon>
        <taxon>Pseudomonadati</taxon>
        <taxon>Pseudomonadota</taxon>
        <taxon>Alphaproteobacteria</taxon>
        <taxon>Sphingomonadales</taxon>
        <taxon>Sphingomonadaceae</taxon>
        <taxon>Stakelama</taxon>
    </lineage>
</organism>
<evidence type="ECO:0000256" key="2">
    <source>
        <dbReference type="ARBA" id="ARBA00022723"/>
    </source>
</evidence>
<dbReference type="GO" id="GO:0140647">
    <property type="term" value="P:P450-containing electron transport chain"/>
    <property type="evidence" value="ECO:0007669"/>
    <property type="project" value="InterPro"/>
</dbReference>
<dbReference type="KEGG" id="spzr:G5C33_13800"/>
<dbReference type="PROSITE" id="PS51085">
    <property type="entry name" value="2FE2S_FER_2"/>
    <property type="match status" value="1"/>
</dbReference>
<sequence>MAVVTYILPDGAEINADTGRTRENVMTLARREGVPGIPGDCGGFMACATCHVYIAPEWREAVGPPASEEEDEMLDLAGERRPESRLGCQIWLDKHLDGLRLRPANA</sequence>
<keyword evidence="2" id="KW-0479">Metal-binding</keyword>
<evidence type="ECO:0000259" key="5">
    <source>
        <dbReference type="PROSITE" id="PS51085"/>
    </source>
</evidence>
<keyword evidence="3" id="KW-0408">Iron</keyword>
<evidence type="ECO:0000256" key="4">
    <source>
        <dbReference type="ARBA" id="ARBA00023014"/>
    </source>
</evidence>
<protein>
    <submittedName>
        <fullName evidence="6">2Fe-2S iron-sulfur cluster binding domain-containing protein</fullName>
    </submittedName>
</protein>
<dbReference type="Gene3D" id="3.10.20.30">
    <property type="match status" value="1"/>
</dbReference>
<dbReference type="EMBL" id="CP049109">
    <property type="protein sequence ID" value="QIG80752.1"/>
    <property type="molecule type" value="Genomic_DNA"/>
</dbReference>
<keyword evidence="4" id="KW-0411">Iron-sulfur</keyword>
<dbReference type="InterPro" id="IPR001041">
    <property type="entry name" value="2Fe-2S_ferredoxin-type"/>
</dbReference>
<dbReference type="Proteomes" id="UP000501568">
    <property type="component" value="Chromosome"/>
</dbReference>
<dbReference type="InterPro" id="IPR012675">
    <property type="entry name" value="Beta-grasp_dom_sf"/>
</dbReference>
<evidence type="ECO:0000256" key="3">
    <source>
        <dbReference type="ARBA" id="ARBA00023004"/>
    </source>
</evidence>
<dbReference type="Pfam" id="PF00111">
    <property type="entry name" value="Fer2"/>
    <property type="match status" value="1"/>
</dbReference>
<feature type="domain" description="2Fe-2S ferredoxin-type" evidence="5">
    <location>
        <begin position="2"/>
        <end position="106"/>
    </location>
</feature>
<dbReference type="InterPro" id="IPR036010">
    <property type="entry name" value="2Fe-2S_ferredoxin-like_sf"/>
</dbReference>
<gene>
    <name evidence="6" type="ORF">G5C33_13800</name>
</gene>
<dbReference type="InterPro" id="IPR001055">
    <property type="entry name" value="Adrenodoxin-like"/>
</dbReference>
<reference evidence="6 7" key="1">
    <citation type="submission" date="2020-02" db="EMBL/GenBank/DDBJ databases">
        <authorList>
            <person name="Zheng R.K."/>
            <person name="Sun C.M."/>
        </authorList>
    </citation>
    <scope>NUCLEOTIDE SEQUENCE [LARGE SCALE GENOMIC DNA]</scope>
    <source>
        <strain evidence="7">zrk23</strain>
    </source>
</reference>
<dbReference type="SUPFAM" id="SSF54292">
    <property type="entry name" value="2Fe-2S ferredoxin-like"/>
    <property type="match status" value="1"/>
</dbReference>
<accession>A0A6G6Y734</accession>
<dbReference type="GO" id="GO:0009055">
    <property type="term" value="F:electron transfer activity"/>
    <property type="evidence" value="ECO:0007669"/>
    <property type="project" value="TreeGrafter"/>
</dbReference>
<proteinExistence type="predicted"/>